<evidence type="ECO:0000256" key="9">
    <source>
        <dbReference type="ARBA" id="ARBA00048451"/>
    </source>
</evidence>
<dbReference type="GO" id="GO:0006000">
    <property type="term" value="P:fructose metabolic process"/>
    <property type="evidence" value="ECO:0007669"/>
    <property type="project" value="TreeGrafter"/>
</dbReference>
<dbReference type="AlphaFoldDB" id="A0AA42AUW4"/>
<keyword evidence="5 10" id="KW-0418">Kinase</keyword>
<evidence type="ECO:0000313" key="12">
    <source>
        <dbReference type="EMBL" id="MCL7041997.1"/>
    </source>
</evidence>
<dbReference type="Gene3D" id="3.40.1190.20">
    <property type="match status" value="1"/>
</dbReference>
<dbReference type="InterPro" id="IPR050306">
    <property type="entry name" value="PfkB_Carbo_kinase"/>
</dbReference>
<evidence type="ECO:0000313" key="13">
    <source>
        <dbReference type="Proteomes" id="UP001177140"/>
    </source>
</evidence>
<evidence type="ECO:0000256" key="6">
    <source>
        <dbReference type="ARBA" id="ARBA00022840"/>
    </source>
</evidence>
<keyword evidence="7" id="KW-0119">Carbohydrate metabolism</keyword>
<dbReference type="Pfam" id="PF00294">
    <property type="entry name" value="PfkB"/>
    <property type="match status" value="1"/>
</dbReference>
<dbReference type="InterPro" id="IPR002173">
    <property type="entry name" value="Carboh/pur_kinase_PfkB_CS"/>
</dbReference>
<dbReference type="PANTHER" id="PTHR43085:SF6">
    <property type="entry name" value="FRUCTOKINASE-5-RELATED"/>
    <property type="match status" value="1"/>
</dbReference>
<protein>
    <recommendedName>
        <fullName evidence="8">fructokinase</fullName>
        <ecNumber evidence="8">2.7.1.4</ecNumber>
    </recommendedName>
</protein>
<evidence type="ECO:0000256" key="1">
    <source>
        <dbReference type="ARBA" id="ARBA00004727"/>
    </source>
</evidence>
<evidence type="ECO:0000256" key="4">
    <source>
        <dbReference type="ARBA" id="ARBA00022741"/>
    </source>
</evidence>
<keyword evidence="6" id="KW-0067">ATP-binding</keyword>
<reference evidence="12" key="1">
    <citation type="submission" date="2022-03" db="EMBL/GenBank/DDBJ databases">
        <title>A functionally conserved STORR gene fusion in Papaver species that diverged 16.8 million years ago.</title>
        <authorList>
            <person name="Catania T."/>
        </authorList>
    </citation>
    <scope>NUCLEOTIDE SEQUENCE</scope>
    <source>
        <strain evidence="12">S-191538</strain>
    </source>
</reference>
<evidence type="ECO:0000256" key="5">
    <source>
        <dbReference type="ARBA" id="ARBA00022777"/>
    </source>
</evidence>
<keyword evidence="4" id="KW-0547">Nucleotide-binding</keyword>
<evidence type="ECO:0000256" key="10">
    <source>
        <dbReference type="RuleBase" id="RU003704"/>
    </source>
</evidence>
<evidence type="ECO:0000256" key="8">
    <source>
        <dbReference type="ARBA" id="ARBA00038887"/>
    </source>
</evidence>
<dbReference type="GO" id="GO:0005524">
    <property type="term" value="F:ATP binding"/>
    <property type="evidence" value="ECO:0007669"/>
    <property type="project" value="UniProtKB-KW"/>
</dbReference>
<dbReference type="PROSITE" id="PS00583">
    <property type="entry name" value="PFKB_KINASES_1"/>
    <property type="match status" value="1"/>
</dbReference>
<dbReference type="FunFam" id="3.40.1190.20:FF:000005">
    <property type="entry name" value="Probable fructokinase-2"/>
    <property type="match status" value="1"/>
</dbReference>
<dbReference type="EMBL" id="JAJJMA010230020">
    <property type="protein sequence ID" value="MCL7041997.1"/>
    <property type="molecule type" value="Genomic_DNA"/>
</dbReference>
<comment type="caution">
    <text evidence="12">The sequence shown here is derived from an EMBL/GenBank/DDBJ whole genome shotgun (WGS) entry which is preliminary data.</text>
</comment>
<dbReference type="CDD" id="cd01167">
    <property type="entry name" value="bac_FRK"/>
    <property type="match status" value="1"/>
</dbReference>
<organism evidence="12 13">
    <name type="scientific">Papaver nudicaule</name>
    <name type="common">Iceland poppy</name>
    <dbReference type="NCBI Taxonomy" id="74823"/>
    <lineage>
        <taxon>Eukaryota</taxon>
        <taxon>Viridiplantae</taxon>
        <taxon>Streptophyta</taxon>
        <taxon>Embryophyta</taxon>
        <taxon>Tracheophyta</taxon>
        <taxon>Spermatophyta</taxon>
        <taxon>Magnoliopsida</taxon>
        <taxon>Ranunculales</taxon>
        <taxon>Papaveraceae</taxon>
        <taxon>Papaveroideae</taxon>
        <taxon>Papaver</taxon>
    </lineage>
</organism>
<dbReference type="PROSITE" id="PS00584">
    <property type="entry name" value="PFKB_KINASES_2"/>
    <property type="match status" value="1"/>
</dbReference>
<dbReference type="PANTHER" id="PTHR43085">
    <property type="entry name" value="HEXOKINASE FAMILY MEMBER"/>
    <property type="match status" value="1"/>
</dbReference>
<dbReference type="GO" id="GO:0005829">
    <property type="term" value="C:cytosol"/>
    <property type="evidence" value="ECO:0007669"/>
    <property type="project" value="TreeGrafter"/>
</dbReference>
<comment type="catalytic activity">
    <reaction evidence="9">
        <text>D-fructose + ATP = D-fructose 6-phosphate + ADP + H(+)</text>
        <dbReference type="Rhea" id="RHEA:16125"/>
        <dbReference type="ChEBI" id="CHEBI:15378"/>
        <dbReference type="ChEBI" id="CHEBI:30616"/>
        <dbReference type="ChEBI" id="CHEBI:37721"/>
        <dbReference type="ChEBI" id="CHEBI:61527"/>
        <dbReference type="ChEBI" id="CHEBI:456216"/>
        <dbReference type="EC" id="2.7.1.4"/>
    </reaction>
</comment>
<accession>A0AA42AUW4</accession>
<dbReference type="InterPro" id="IPR029056">
    <property type="entry name" value="Ribokinase-like"/>
</dbReference>
<evidence type="ECO:0000256" key="2">
    <source>
        <dbReference type="ARBA" id="ARBA00010688"/>
    </source>
</evidence>
<evidence type="ECO:0000259" key="11">
    <source>
        <dbReference type="Pfam" id="PF00294"/>
    </source>
</evidence>
<dbReference type="SUPFAM" id="SSF53613">
    <property type="entry name" value="Ribokinase-like"/>
    <property type="match status" value="1"/>
</dbReference>
<comment type="pathway">
    <text evidence="1">Glycan biosynthesis; starch biosynthesis.</text>
</comment>
<dbReference type="InterPro" id="IPR002139">
    <property type="entry name" value="Ribo/fructo_kinase"/>
</dbReference>
<name>A0AA42AUW4_PAPNU</name>
<dbReference type="GO" id="GO:0008865">
    <property type="term" value="F:fructokinase activity"/>
    <property type="evidence" value="ECO:0007669"/>
    <property type="project" value="UniProtKB-EC"/>
</dbReference>
<gene>
    <name evidence="12" type="ORF">MKW94_002128</name>
</gene>
<proteinExistence type="inferred from homology"/>
<dbReference type="PRINTS" id="PR00990">
    <property type="entry name" value="RIBOKINASE"/>
</dbReference>
<feature type="domain" description="Carbohydrate kinase PfkB" evidence="11">
    <location>
        <begin position="12"/>
        <end position="320"/>
    </location>
</feature>
<sequence length="366" mass="39713">MTISSTNFNPRLIVSFGEMLIDFVPEIAGVSLADTRTFVKAAGGAPANVACAIAKLGGASAFMGKVGNDEFGKMLVDILKKNGVNSEGVCFDDDARTGLAFVTLTKSGEREFMFYRNPSADMMFKEYELNIGLINQAKIFHYGSISLISEPCRSTHLAAMKIAKQAGALLSYDPNLRLPLWPSAANAKETIMSIWKEADIIKVSDNEVEFLMENGDPSKEEDILKSFWFDSLKLLVVTCGQKGVTYYTKNFKGGKVKGYALKKVDTTGAGDAFMGALLFSIAKDPSLLEDEEKLKKTLTLASACGALSTTQKGAIPSLPKMSTALEFIANSDGTMKEPLLPRLLSNACGWLKSTKEWLTSFVVSKH</sequence>
<keyword evidence="3 10" id="KW-0808">Transferase</keyword>
<evidence type="ECO:0000256" key="3">
    <source>
        <dbReference type="ARBA" id="ARBA00022679"/>
    </source>
</evidence>
<dbReference type="EC" id="2.7.1.4" evidence="8"/>
<keyword evidence="13" id="KW-1185">Reference proteome</keyword>
<comment type="similarity">
    <text evidence="2 10">Belongs to the carbohydrate kinase PfkB family.</text>
</comment>
<evidence type="ECO:0000256" key="7">
    <source>
        <dbReference type="ARBA" id="ARBA00023277"/>
    </source>
</evidence>
<dbReference type="InterPro" id="IPR011611">
    <property type="entry name" value="PfkB_dom"/>
</dbReference>
<dbReference type="Proteomes" id="UP001177140">
    <property type="component" value="Unassembled WGS sequence"/>
</dbReference>